<dbReference type="AlphaFoldDB" id="A0A150LBN0"/>
<keyword evidence="1" id="KW-0472">Membrane</keyword>
<keyword evidence="1" id="KW-0812">Transmembrane</keyword>
<evidence type="ECO:0000256" key="1">
    <source>
        <dbReference type="SAM" id="Phobius"/>
    </source>
</evidence>
<evidence type="ECO:0000313" key="3">
    <source>
        <dbReference type="Proteomes" id="UP000075455"/>
    </source>
</evidence>
<keyword evidence="1" id="KW-1133">Transmembrane helix</keyword>
<protein>
    <submittedName>
        <fullName evidence="2">Uncharacterized protein</fullName>
    </submittedName>
</protein>
<dbReference type="STRING" id="81408.B4119_2503"/>
<sequence>MWNFVWYGKGYSGRVVQYILSIGKFFLIPNNFFLLVR</sequence>
<name>A0A150LBN0_9BACL</name>
<organism evidence="2 3">
    <name type="scientific">Saccharococcus caldoxylosilyticus</name>
    <dbReference type="NCBI Taxonomy" id="81408"/>
    <lineage>
        <taxon>Bacteria</taxon>
        <taxon>Bacillati</taxon>
        <taxon>Bacillota</taxon>
        <taxon>Bacilli</taxon>
        <taxon>Bacillales</taxon>
        <taxon>Anoxybacillaceae</taxon>
        <taxon>Saccharococcus</taxon>
    </lineage>
</organism>
<reference evidence="2 3" key="1">
    <citation type="submission" date="2016-01" db="EMBL/GenBank/DDBJ databases">
        <title>Draft Genome Sequences of Seven Thermophilic Sporeformers Isolated from Foods.</title>
        <authorList>
            <person name="Berendsen E.M."/>
            <person name="Wells-Bennik M.H."/>
            <person name="Krawcyk A.O."/>
            <person name="De Jong A."/>
            <person name="Holsappel S."/>
            <person name="Eijlander R.T."/>
            <person name="Kuipers O.P."/>
        </authorList>
    </citation>
    <scope>NUCLEOTIDE SEQUENCE [LARGE SCALE GENOMIC DNA]</scope>
    <source>
        <strain evidence="2 3">B4119</strain>
    </source>
</reference>
<proteinExistence type="predicted"/>
<dbReference type="Proteomes" id="UP000075455">
    <property type="component" value="Unassembled WGS sequence"/>
</dbReference>
<accession>A0A150LBN0</accession>
<gene>
    <name evidence="2" type="ORF">B4119_2503</name>
</gene>
<comment type="caution">
    <text evidence="2">The sequence shown here is derived from an EMBL/GenBank/DDBJ whole genome shotgun (WGS) entry which is preliminary data.</text>
</comment>
<dbReference type="EMBL" id="LQYS01000095">
    <property type="protein sequence ID" value="KYD09655.1"/>
    <property type="molecule type" value="Genomic_DNA"/>
</dbReference>
<feature type="transmembrane region" description="Helical" evidence="1">
    <location>
        <begin position="15"/>
        <end position="36"/>
    </location>
</feature>
<evidence type="ECO:0000313" key="2">
    <source>
        <dbReference type="EMBL" id="KYD09655.1"/>
    </source>
</evidence>